<feature type="compositionally biased region" description="Basic and acidic residues" evidence="1">
    <location>
        <begin position="203"/>
        <end position="213"/>
    </location>
</feature>
<keyword evidence="3" id="KW-1185">Reference proteome</keyword>
<feature type="region of interest" description="Disordered" evidence="1">
    <location>
        <begin position="135"/>
        <end position="173"/>
    </location>
</feature>
<name>A0A370TLV4_9HELO</name>
<feature type="compositionally biased region" description="Basic and acidic residues" evidence="1">
    <location>
        <begin position="74"/>
        <end position="102"/>
    </location>
</feature>
<evidence type="ECO:0000256" key="1">
    <source>
        <dbReference type="SAM" id="MobiDB-lite"/>
    </source>
</evidence>
<dbReference type="STRING" id="2656787.A0A370TLV4"/>
<evidence type="ECO:0000313" key="3">
    <source>
        <dbReference type="Proteomes" id="UP000254866"/>
    </source>
</evidence>
<feature type="compositionally biased region" description="Polar residues" evidence="1">
    <location>
        <begin position="396"/>
        <end position="410"/>
    </location>
</feature>
<evidence type="ECO:0008006" key="4">
    <source>
        <dbReference type="Google" id="ProtNLM"/>
    </source>
</evidence>
<feature type="region of interest" description="Disordered" evidence="1">
    <location>
        <begin position="466"/>
        <end position="520"/>
    </location>
</feature>
<proteinExistence type="predicted"/>
<dbReference type="EMBL" id="NPIC01000004">
    <property type="protein sequence ID" value="RDL36503.1"/>
    <property type="molecule type" value="Genomic_DNA"/>
</dbReference>
<feature type="compositionally biased region" description="Polar residues" evidence="1">
    <location>
        <begin position="135"/>
        <end position="155"/>
    </location>
</feature>
<organism evidence="2 3">
    <name type="scientific">Venustampulla echinocandica</name>
    <dbReference type="NCBI Taxonomy" id="2656787"/>
    <lineage>
        <taxon>Eukaryota</taxon>
        <taxon>Fungi</taxon>
        <taxon>Dikarya</taxon>
        <taxon>Ascomycota</taxon>
        <taxon>Pezizomycotina</taxon>
        <taxon>Leotiomycetes</taxon>
        <taxon>Helotiales</taxon>
        <taxon>Pleuroascaceae</taxon>
        <taxon>Venustampulla</taxon>
    </lineage>
</organism>
<feature type="compositionally biased region" description="Polar residues" evidence="1">
    <location>
        <begin position="350"/>
        <end position="370"/>
    </location>
</feature>
<reference evidence="2 3" key="1">
    <citation type="journal article" date="2018" name="IMA Fungus">
        <title>IMA Genome-F 9: Draft genome sequence of Annulohypoxylon stygium, Aspergillus mulundensis, Berkeleyomyces basicola (syn. Thielaviopsis basicola), Ceratocystis smalleyi, two Cercospora beticola strains, Coleophoma cylindrospora, Fusarium fracticaudum, Phialophora cf. hyalina, and Morchella septimelata.</title>
        <authorList>
            <person name="Wingfield B.D."/>
            <person name="Bills G.F."/>
            <person name="Dong Y."/>
            <person name="Huang W."/>
            <person name="Nel W.J."/>
            <person name="Swalarsk-Parry B.S."/>
            <person name="Vaghefi N."/>
            <person name="Wilken P.M."/>
            <person name="An Z."/>
            <person name="de Beer Z.W."/>
            <person name="De Vos L."/>
            <person name="Chen L."/>
            <person name="Duong T.A."/>
            <person name="Gao Y."/>
            <person name="Hammerbacher A."/>
            <person name="Kikkert J.R."/>
            <person name="Li Y."/>
            <person name="Li H."/>
            <person name="Li K."/>
            <person name="Li Q."/>
            <person name="Liu X."/>
            <person name="Ma X."/>
            <person name="Naidoo K."/>
            <person name="Pethybridge S.J."/>
            <person name="Sun J."/>
            <person name="Steenkamp E.T."/>
            <person name="van der Nest M.A."/>
            <person name="van Wyk S."/>
            <person name="Wingfield M.J."/>
            <person name="Xiong C."/>
            <person name="Yue Q."/>
            <person name="Zhang X."/>
        </authorList>
    </citation>
    <scope>NUCLEOTIDE SEQUENCE [LARGE SCALE GENOMIC DNA]</scope>
    <source>
        <strain evidence="2 3">BP 5553</strain>
    </source>
</reference>
<feature type="region of interest" description="Disordered" evidence="1">
    <location>
        <begin position="350"/>
        <end position="437"/>
    </location>
</feature>
<feature type="region of interest" description="Disordered" evidence="1">
    <location>
        <begin position="69"/>
        <end position="102"/>
    </location>
</feature>
<gene>
    <name evidence="2" type="ORF">BP5553_05855</name>
</gene>
<feature type="compositionally biased region" description="Polar residues" evidence="1">
    <location>
        <begin position="551"/>
        <end position="561"/>
    </location>
</feature>
<feature type="region of interest" description="Disordered" evidence="1">
    <location>
        <begin position="197"/>
        <end position="219"/>
    </location>
</feature>
<dbReference type="GeneID" id="43598704"/>
<dbReference type="AlphaFoldDB" id="A0A370TLV4"/>
<dbReference type="Proteomes" id="UP000254866">
    <property type="component" value="Unassembled WGS sequence"/>
</dbReference>
<feature type="compositionally biased region" description="Polar residues" evidence="1">
    <location>
        <begin position="466"/>
        <end position="479"/>
    </location>
</feature>
<dbReference type="RefSeq" id="XP_031869159.1">
    <property type="nucleotide sequence ID" value="XM_032014478.1"/>
</dbReference>
<evidence type="ECO:0000313" key="2">
    <source>
        <dbReference type="EMBL" id="RDL36503.1"/>
    </source>
</evidence>
<comment type="caution">
    <text evidence="2">The sequence shown here is derived from an EMBL/GenBank/DDBJ whole genome shotgun (WGS) entry which is preliminary data.</text>
</comment>
<protein>
    <recommendedName>
        <fullName evidence="4">C2H2-type domain-containing protein</fullName>
    </recommendedName>
</protein>
<feature type="compositionally biased region" description="Basic and acidic residues" evidence="1">
    <location>
        <begin position="562"/>
        <end position="571"/>
    </location>
</feature>
<accession>A0A370TLV4</accession>
<feature type="region of interest" description="Disordered" evidence="1">
    <location>
        <begin position="533"/>
        <end position="572"/>
    </location>
</feature>
<feature type="region of interest" description="Disordered" evidence="1">
    <location>
        <begin position="290"/>
        <end position="311"/>
    </location>
</feature>
<sequence>MPSSSSSVAIIAVRKVVRPTEIERPSPFTFQRRLERLPFAPFDDSRVATWLRSLTERANLAQLCASTNFEGDDEGRQSGDGEVMNHEYGGQEHHEAQANDNRELTVTRERSLSAPSSYKIANALRDPSWTWESTGFYPQSPTHSGQPGASTNRCNASPPPAQPEPVGTNGFQDRQNIDEDAFVYYPEGDWVYGQYRGSGLSDRAGRDEEKGGGEGEGEGDNCLNRKYYFIASVGDGDDLDEDDLRYHGYHIPGVDDRLNGSLEHGSDFDGPDAPAGANTMLPIFRGGSQYTQNVLGGRTSRPDGSQGKNEGHALVQGLSERSLYSPSLLRNSNTPRADSHLAVVITSPPAQGQSQTLHSSAGSLNQSGGLQAQKDAGNKRFSTSRIVPPPRDNRSSRMTVPSKQSSTNQVEMLGSSLGYTSNEPSSAPRIGRPSERPNTCAIESIFSSKNPLALPNQGDRLFSTPQTTVKAAGSPSSSFIVPKKRGRPFSTPQTAAKGVGHPSTSRIVPKKRGRPFSSPQAAEKAAVKAAARAVERGSASTSQIKKRKRQAGTSVVDSSNGEPKKRARPLEGYRPAPVEARYAPFICQWKGCLAELHNLETLRAHIYGMHCYGREAGMTCGWGKCGDSDGVGKELNVRGVKRHFAFTFIDDLKDHIEEAHLVPFAWHMGDGPKTPSLTGTLKSRSTISEPWLYDAGGRQVTPSVRCQRVEGGDPRFNNFRRFQKQVRGGVYSVSRAANPSINPTSTKAANNKKPHATWGMNTMNNKPSSDGVMVLLPPVKSPQDYQKVPFVISDDEDELALNNAQRRSGRQ</sequence>
<dbReference type="OrthoDB" id="5424797at2759"/>